<dbReference type="EMBL" id="VKLS01000993">
    <property type="protein sequence ID" value="TSB15005.1"/>
    <property type="molecule type" value="Genomic_DNA"/>
</dbReference>
<gene>
    <name evidence="2" type="ORF">FNZ23_31030</name>
</gene>
<protein>
    <recommendedName>
        <fullName evidence="1">Tox-PL domain-containing protein</fullName>
    </recommendedName>
</protein>
<dbReference type="AlphaFoldDB" id="A0A553XDK7"/>
<organism evidence="2 3">
    <name type="scientific">Streptomyces benahoarensis</name>
    <dbReference type="NCBI Taxonomy" id="2595054"/>
    <lineage>
        <taxon>Bacteria</taxon>
        <taxon>Bacillati</taxon>
        <taxon>Actinomycetota</taxon>
        <taxon>Actinomycetes</taxon>
        <taxon>Kitasatosporales</taxon>
        <taxon>Streptomycetaceae</taxon>
        <taxon>Streptomyces</taxon>
    </lineage>
</organism>
<sequence>MPQPPHLRSHTDVRIGLHVKPNGLYSPYAHDQQALLTSFPRNPDGSPRPFNDPFQPWAQLQNDGGVNVLGRSNNCADCTRSFMESWYGNPQVSAVRTYDPDGNGGIDRASGERDGTANIEQWAGTTFRNSGQNAKDGYSRIADELRKAGHGASSAVLVTWPKKPDGSGGGAHVFNAVNHNGRVIWVDSQSGEISQQPINTSAENVWHLTLDANRRCRRASWARS</sequence>
<evidence type="ECO:0000313" key="3">
    <source>
        <dbReference type="Proteomes" id="UP000320888"/>
    </source>
</evidence>
<evidence type="ECO:0000313" key="2">
    <source>
        <dbReference type="EMBL" id="TSB15005.1"/>
    </source>
</evidence>
<dbReference type="InterPro" id="IPR028908">
    <property type="entry name" value="Tox-PL_dom"/>
</dbReference>
<accession>A0A553XDK7</accession>
<dbReference type="Proteomes" id="UP000320888">
    <property type="component" value="Unassembled WGS sequence"/>
</dbReference>
<comment type="caution">
    <text evidence="2">The sequence shown here is derived from an EMBL/GenBank/DDBJ whole genome shotgun (WGS) entry which is preliminary data.</text>
</comment>
<feature type="non-terminal residue" evidence="2">
    <location>
        <position position="224"/>
    </location>
</feature>
<feature type="domain" description="Tox-PL" evidence="1">
    <location>
        <begin position="73"/>
        <end position="191"/>
    </location>
</feature>
<dbReference type="RefSeq" id="WP_221939433.1">
    <property type="nucleotide sequence ID" value="NZ_VKLS01000993.1"/>
</dbReference>
<reference evidence="2 3" key="1">
    <citation type="submission" date="2019-07" db="EMBL/GenBank/DDBJ databases">
        <title>Draft genome for Streptomyces benahoarensis MZ03-48.</title>
        <authorList>
            <person name="Gonzalez-Pimentel J.L."/>
        </authorList>
    </citation>
    <scope>NUCLEOTIDE SEQUENCE [LARGE SCALE GENOMIC DNA]</scope>
    <source>
        <strain evidence="2 3">MZ03-48</strain>
    </source>
</reference>
<evidence type="ECO:0000259" key="1">
    <source>
        <dbReference type="Pfam" id="PF15644"/>
    </source>
</evidence>
<dbReference type="Pfam" id="PF15644">
    <property type="entry name" value="Gln_amidase"/>
    <property type="match status" value="1"/>
</dbReference>
<proteinExistence type="predicted"/>
<name>A0A553XDK7_9ACTN</name>
<keyword evidence="3" id="KW-1185">Reference proteome</keyword>